<feature type="non-terminal residue" evidence="2">
    <location>
        <position position="69"/>
    </location>
</feature>
<dbReference type="Pfam" id="PF13510">
    <property type="entry name" value="Fer2_4"/>
    <property type="match status" value="1"/>
</dbReference>
<dbReference type="GO" id="GO:0051536">
    <property type="term" value="F:iron-sulfur cluster binding"/>
    <property type="evidence" value="ECO:0007669"/>
    <property type="project" value="InterPro"/>
</dbReference>
<gene>
    <name evidence="2" type="ORF">CWE10_13945</name>
</gene>
<dbReference type="InterPro" id="IPR001041">
    <property type="entry name" value="2Fe-2S_ferredoxin-type"/>
</dbReference>
<protein>
    <recommendedName>
        <fullName evidence="1">2Fe-2S ferredoxin-type domain-containing protein</fullName>
    </recommendedName>
</protein>
<comment type="caution">
    <text evidence="2">The sequence shown here is derived from an EMBL/GenBank/DDBJ whole genome shotgun (WGS) entry which is preliminary data.</text>
</comment>
<dbReference type="Proteomes" id="UP000732377">
    <property type="component" value="Unassembled WGS sequence"/>
</dbReference>
<evidence type="ECO:0000259" key="1">
    <source>
        <dbReference type="PROSITE" id="PS51085"/>
    </source>
</evidence>
<dbReference type="EMBL" id="PIUK01000158">
    <property type="protein sequence ID" value="MBY6277290.1"/>
    <property type="molecule type" value="Genomic_DNA"/>
</dbReference>
<dbReference type="PROSITE" id="PS00641">
    <property type="entry name" value="COMPLEX1_75K_1"/>
    <property type="match status" value="1"/>
</dbReference>
<sequence length="69" mass="7521">MSEQELVTVTIDGRTARVPKGTLVVEAAKQVGIDIPVFCYHPKLDPVGVCRMCLVEIEKIPKPQPACTT</sequence>
<dbReference type="PROSITE" id="PS51085">
    <property type="entry name" value="2FE2S_FER_2"/>
    <property type="match status" value="1"/>
</dbReference>
<dbReference type="GO" id="GO:0008137">
    <property type="term" value="F:NADH dehydrogenase (ubiquinone) activity"/>
    <property type="evidence" value="ECO:0007669"/>
    <property type="project" value="InterPro"/>
</dbReference>
<dbReference type="RefSeq" id="WP_273380460.1">
    <property type="nucleotide sequence ID" value="NZ_PIUK01000158.1"/>
</dbReference>
<dbReference type="InterPro" id="IPR000283">
    <property type="entry name" value="NADH_UbQ_OxRdtase_75kDa_su_CS"/>
</dbReference>
<dbReference type="AlphaFoldDB" id="A0A953I486"/>
<dbReference type="Gene3D" id="3.10.20.740">
    <property type="match status" value="1"/>
</dbReference>
<evidence type="ECO:0000313" key="2">
    <source>
        <dbReference type="EMBL" id="MBY6277290.1"/>
    </source>
</evidence>
<dbReference type="InterPro" id="IPR036010">
    <property type="entry name" value="2Fe-2S_ferredoxin-like_sf"/>
</dbReference>
<dbReference type="GO" id="GO:0042773">
    <property type="term" value="P:ATP synthesis coupled electron transport"/>
    <property type="evidence" value="ECO:0007669"/>
    <property type="project" value="InterPro"/>
</dbReference>
<evidence type="ECO:0000313" key="3">
    <source>
        <dbReference type="Proteomes" id="UP000732377"/>
    </source>
</evidence>
<proteinExistence type="predicted"/>
<accession>A0A953I486</accession>
<name>A0A953I486_SYMTR</name>
<feature type="domain" description="2Fe-2S ferredoxin-type" evidence="1">
    <location>
        <begin position="5"/>
        <end position="69"/>
    </location>
</feature>
<reference evidence="2" key="1">
    <citation type="submission" date="2017-11" db="EMBL/GenBank/DDBJ databases">
        <title>Three new genomes from thermophilic consortium.</title>
        <authorList>
            <person name="Quaggio R."/>
            <person name="Amgarten D."/>
            <person name="Setubal J.C."/>
        </authorList>
    </citation>
    <scope>NUCLEOTIDE SEQUENCE</scope>
    <source>
        <strain evidence="2">ZCTH01-B2</strain>
    </source>
</reference>
<organism evidence="2 3">
    <name type="scientific">Symbiobacterium thermophilum</name>
    <dbReference type="NCBI Taxonomy" id="2734"/>
    <lineage>
        <taxon>Bacteria</taxon>
        <taxon>Bacillati</taxon>
        <taxon>Bacillota</taxon>
        <taxon>Clostridia</taxon>
        <taxon>Eubacteriales</taxon>
        <taxon>Symbiobacteriaceae</taxon>
        <taxon>Symbiobacterium</taxon>
    </lineage>
</organism>
<dbReference type="GO" id="GO:0016020">
    <property type="term" value="C:membrane"/>
    <property type="evidence" value="ECO:0007669"/>
    <property type="project" value="InterPro"/>
</dbReference>
<dbReference type="CDD" id="cd00207">
    <property type="entry name" value="fer2"/>
    <property type="match status" value="1"/>
</dbReference>
<dbReference type="SUPFAM" id="SSF54292">
    <property type="entry name" value="2Fe-2S ferredoxin-like"/>
    <property type="match status" value="1"/>
</dbReference>